<gene>
    <name evidence="1" type="ORF">SAMN02745753_01420</name>
</gene>
<reference evidence="2" key="1">
    <citation type="submission" date="2016-11" db="EMBL/GenBank/DDBJ databases">
        <authorList>
            <person name="Varghese N."/>
            <person name="Submissions S."/>
        </authorList>
    </citation>
    <scope>NUCLEOTIDE SEQUENCE [LARGE SCALE GENOMIC DNA]</scope>
    <source>
        <strain evidence="2">DSM 16579</strain>
    </source>
</reference>
<dbReference type="Proteomes" id="UP000184517">
    <property type="component" value="Unassembled WGS sequence"/>
</dbReference>
<sequence length="51" mass="6155">MSYRSFKTLKDKYCIYIIKYILTIKQHDESACHFHFLLWYILDNKKAPVGA</sequence>
<keyword evidence="2" id="KW-1185">Reference proteome</keyword>
<organism evidence="1 2">
    <name type="scientific">Marinomonas polaris DSM 16579</name>
    <dbReference type="NCBI Taxonomy" id="1122206"/>
    <lineage>
        <taxon>Bacteria</taxon>
        <taxon>Pseudomonadati</taxon>
        <taxon>Pseudomonadota</taxon>
        <taxon>Gammaproteobacteria</taxon>
        <taxon>Oceanospirillales</taxon>
        <taxon>Oceanospirillaceae</taxon>
        <taxon>Marinomonas</taxon>
    </lineage>
</organism>
<dbReference type="EMBL" id="FQVF01000006">
    <property type="protein sequence ID" value="SHF18276.1"/>
    <property type="molecule type" value="Genomic_DNA"/>
</dbReference>
<protein>
    <submittedName>
        <fullName evidence="1">Uncharacterized protein</fullName>
    </submittedName>
</protein>
<dbReference type="AlphaFoldDB" id="A0A1M4ZL29"/>
<evidence type="ECO:0000313" key="2">
    <source>
        <dbReference type="Proteomes" id="UP000184517"/>
    </source>
</evidence>
<accession>A0A1M4ZL29</accession>
<evidence type="ECO:0000313" key="1">
    <source>
        <dbReference type="EMBL" id="SHF18276.1"/>
    </source>
</evidence>
<proteinExistence type="predicted"/>
<name>A0A1M4ZL29_9GAMM</name>
<dbReference type="STRING" id="1122206.SAMN02745753_01420"/>